<sequence>MNQNKNNIHTGYTTKVYPLFILLIYSLFFNLSFAQVSQNDTIATLSNDSIVAPLDSTGVSGSSDSKGLGIEADVEYTAKDSIIMTMDGSKKVFLYGDAEVKYLDITLTAACIELDLDSSLTYAYGIEDSLGVASGLPVFTDKSGSYEMKKIKYNFESKKAIIEHVVTEQGEGYVVSEYAKKAPDDSFSIKDGHYSTCDNHEHPHFYLNLTKAKVIPGKKTITGPAYLVVEDIPLPIGIPFAVIPNTSSYSSGIIMPSYGEESNRGLFLRDGGYYWAASDYFDMAITGDLYANESWGLRGNSKYKLNYKFSGNLSVQYIVNVNSEKDLPDYSKSKDFSINWSHRQDSKANPFQTFSASVNFSSSSFDQNNVTSVINPNKLAQNTKRSSISYSRRFPNSPFNFSANILASQNTRDTTISLTTPDLTLTMNRIFPFKRKNKIGSKEAWYEKLSLSYTANLRNSLNAKEYEFSEKKFPQEWENGVKHSVPLSLNLKLLKYFTLTPSVNYTERWYSKSITKEWDEELGKVVTADTTNGFKRVYDYSYSVSTSTKFYTMYTPWRKLFGKKVDRIRHVMTPSASLSYRPDFGDEKFGYYDWFEYYNPNLDSIIRHEYSRYEGALYGTPGKGKSGSLGLSVGNTLEMKVKSERDTTGFKKIKILESLNFSTSHNFLADSLKWSRINMSGRTKILGTSINFGATFDPYALDTTATGSPIRINTSLWKADRKLVRMESANLSFGLSFGSEKLKKWREQRNGTDSEEEETDESQLPEDEMLDNPLDRVDRLGDDFAETRGTRETLMDDDGYTKFEFPWNISLNYSFRLSNGEFDKQKMAYKKKITSDINFNGDFSLTPKWKFSFSSGYNFDRKEISHTNLRISRDLHCWGMSFNLVPVGRYKSYFFTLNVNSSILQDLKYDKRSSPRDNPNFF</sequence>
<evidence type="ECO:0000313" key="4">
    <source>
        <dbReference type="Proteomes" id="UP001207408"/>
    </source>
</evidence>
<feature type="region of interest" description="Disordered" evidence="1">
    <location>
        <begin position="746"/>
        <end position="772"/>
    </location>
</feature>
<name>A0AAE3MDW3_9BACT</name>
<feature type="compositionally biased region" description="Acidic residues" evidence="1">
    <location>
        <begin position="753"/>
        <end position="770"/>
    </location>
</feature>
<dbReference type="InterPro" id="IPR045659">
    <property type="entry name" value="LptD_2"/>
</dbReference>
<dbReference type="AlphaFoldDB" id="A0AAE3MDW3"/>
<organism evidence="3 4">
    <name type="scientific">Plebeiibacterium marinum</name>
    <dbReference type="NCBI Taxonomy" id="2992111"/>
    <lineage>
        <taxon>Bacteria</taxon>
        <taxon>Pseudomonadati</taxon>
        <taxon>Bacteroidota</taxon>
        <taxon>Bacteroidia</taxon>
        <taxon>Marinilabiliales</taxon>
        <taxon>Marinilabiliaceae</taxon>
        <taxon>Plebeiibacterium</taxon>
    </lineage>
</organism>
<dbReference type="Pfam" id="PF19838">
    <property type="entry name" value="LptD_2"/>
    <property type="match status" value="1"/>
</dbReference>
<accession>A0AAE3MDW3</accession>
<feature type="domain" description="LPS-assembly protein LptD central" evidence="2">
    <location>
        <begin position="221"/>
        <end position="699"/>
    </location>
</feature>
<proteinExistence type="predicted"/>
<evidence type="ECO:0000256" key="1">
    <source>
        <dbReference type="SAM" id="MobiDB-lite"/>
    </source>
</evidence>
<evidence type="ECO:0000313" key="3">
    <source>
        <dbReference type="EMBL" id="MCW3805651.1"/>
    </source>
</evidence>
<evidence type="ECO:0000259" key="2">
    <source>
        <dbReference type="Pfam" id="PF19838"/>
    </source>
</evidence>
<protein>
    <submittedName>
        <fullName evidence="3">LPS assembly protein LptD</fullName>
    </submittedName>
</protein>
<dbReference type="PANTHER" id="PTHR30189">
    <property type="entry name" value="LPS-ASSEMBLY PROTEIN"/>
    <property type="match status" value="1"/>
</dbReference>
<dbReference type="InterPro" id="IPR050218">
    <property type="entry name" value="LptD"/>
</dbReference>
<dbReference type="PANTHER" id="PTHR30189:SF1">
    <property type="entry name" value="LPS-ASSEMBLY PROTEIN LPTD"/>
    <property type="match status" value="1"/>
</dbReference>
<dbReference type="Proteomes" id="UP001207408">
    <property type="component" value="Unassembled WGS sequence"/>
</dbReference>
<dbReference type="RefSeq" id="WP_301199021.1">
    <property type="nucleotide sequence ID" value="NZ_JAPDPI010000014.1"/>
</dbReference>
<dbReference type="GO" id="GO:1990351">
    <property type="term" value="C:transporter complex"/>
    <property type="evidence" value="ECO:0007669"/>
    <property type="project" value="TreeGrafter"/>
</dbReference>
<comment type="caution">
    <text evidence="3">The sequence shown here is derived from an EMBL/GenBank/DDBJ whole genome shotgun (WGS) entry which is preliminary data.</text>
</comment>
<dbReference type="GO" id="GO:0009279">
    <property type="term" value="C:cell outer membrane"/>
    <property type="evidence" value="ECO:0007669"/>
    <property type="project" value="TreeGrafter"/>
</dbReference>
<dbReference type="EMBL" id="JAPDPI010000014">
    <property type="protein sequence ID" value="MCW3805651.1"/>
    <property type="molecule type" value="Genomic_DNA"/>
</dbReference>
<reference evidence="3" key="1">
    <citation type="submission" date="2022-10" db="EMBL/GenBank/DDBJ databases">
        <authorList>
            <person name="Yu W.X."/>
        </authorList>
    </citation>
    <scope>NUCLEOTIDE SEQUENCE</scope>
    <source>
        <strain evidence="3">D04</strain>
    </source>
</reference>
<keyword evidence="4" id="KW-1185">Reference proteome</keyword>
<gene>
    <name evidence="3" type="ORF">OM074_08415</name>
</gene>